<comment type="caution">
    <text evidence="1">The sequence shown here is derived from an EMBL/GenBank/DDBJ whole genome shotgun (WGS) entry which is preliminary data.</text>
</comment>
<gene>
    <name evidence="1" type="ORF">Tci_890910</name>
</gene>
<protein>
    <submittedName>
        <fullName evidence="1">Uncharacterized protein</fullName>
    </submittedName>
</protein>
<sequence length="63" mass="6731">GVVMLVAVARDNGGEKRVVASDMMGRIDRVIRNLFGFAGKIPPEKFSGGGWWPTSGRWPVGSG</sequence>
<organism evidence="1">
    <name type="scientific">Tanacetum cinerariifolium</name>
    <name type="common">Dalmatian daisy</name>
    <name type="synonym">Chrysanthemum cinerariifolium</name>
    <dbReference type="NCBI Taxonomy" id="118510"/>
    <lineage>
        <taxon>Eukaryota</taxon>
        <taxon>Viridiplantae</taxon>
        <taxon>Streptophyta</taxon>
        <taxon>Embryophyta</taxon>
        <taxon>Tracheophyta</taxon>
        <taxon>Spermatophyta</taxon>
        <taxon>Magnoliopsida</taxon>
        <taxon>eudicotyledons</taxon>
        <taxon>Gunneridae</taxon>
        <taxon>Pentapetalae</taxon>
        <taxon>asterids</taxon>
        <taxon>campanulids</taxon>
        <taxon>Asterales</taxon>
        <taxon>Asteraceae</taxon>
        <taxon>Asteroideae</taxon>
        <taxon>Anthemideae</taxon>
        <taxon>Anthemidinae</taxon>
        <taxon>Tanacetum</taxon>
    </lineage>
</organism>
<name>A0A699UAH7_TANCI</name>
<evidence type="ECO:0000313" key="1">
    <source>
        <dbReference type="EMBL" id="GFD18941.1"/>
    </source>
</evidence>
<accession>A0A699UAH7</accession>
<dbReference type="EMBL" id="BKCJ011310853">
    <property type="protein sequence ID" value="GFD18941.1"/>
    <property type="molecule type" value="Genomic_DNA"/>
</dbReference>
<reference evidence="1" key="1">
    <citation type="journal article" date="2019" name="Sci. Rep.">
        <title>Draft genome of Tanacetum cinerariifolium, the natural source of mosquito coil.</title>
        <authorList>
            <person name="Yamashiro T."/>
            <person name="Shiraishi A."/>
            <person name="Satake H."/>
            <person name="Nakayama K."/>
        </authorList>
    </citation>
    <scope>NUCLEOTIDE SEQUENCE</scope>
</reference>
<feature type="non-terminal residue" evidence="1">
    <location>
        <position position="1"/>
    </location>
</feature>
<proteinExistence type="predicted"/>
<dbReference type="AlphaFoldDB" id="A0A699UAH7"/>